<reference evidence="7 8" key="1">
    <citation type="submission" date="2019-06" db="EMBL/GenBank/DDBJ databases">
        <title>Whole genome sequence for Rhodospirillaceae sp. R148.</title>
        <authorList>
            <person name="Wang G."/>
        </authorList>
    </citation>
    <scope>NUCLEOTIDE SEQUENCE [LARGE SCALE GENOMIC DNA]</scope>
    <source>
        <strain evidence="7 8">R148</strain>
    </source>
</reference>
<dbReference type="SUPFAM" id="SSF53448">
    <property type="entry name" value="Nucleotide-diphospho-sugar transferases"/>
    <property type="match status" value="1"/>
</dbReference>
<comment type="caution">
    <text evidence="7">The sequence shown here is derived from an EMBL/GenBank/DDBJ whole genome shotgun (WGS) entry which is preliminary data.</text>
</comment>
<evidence type="ECO:0000256" key="2">
    <source>
        <dbReference type="ARBA" id="ARBA00010973"/>
    </source>
</evidence>
<evidence type="ECO:0000256" key="4">
    <source>
        <dbReference type="ARBA" id="ARBA00032976"/>
    </source>
</evidence>
<dbReference type="PANTHER" id="PTHR48090">
    <property type="entry name" value="UNDECAPRENYL-PHOSPHATE 4-DEOXY-4-FORMAMIDO-L-ARABINOSE TRANSFERASE-RELATED"/>
    <property type="match status" value="1"/>
</dbReference>
<dbReference type="PROSITE" id="PS51677">
    <property type="entry name" value="NODB"/>
    <property type="match status" value="1"/>
</dbReference>
<dbReference type="Proteomes" id="UP000315252">
    <property type="component" value="Unassembled WGS sequence"/>
</dbReference>
<dbReference type="SUPFAM" id="SSF88713">
    <property type="entry name" value="Glycoside hydrolase/deacetylase"/>
    <property type="match status" value="1"/>
</dbReference>
<dbReference type="InterPro" id="IPR029044">
    <property type="entry name" value="Nucleotide-diphossugar_trans"/>
</dbReference>
<comment type="similarity">
    <text evidence="2">Belongs to the polysaccharide deacetylase family.</text>
</comment>
<dbReference type="PANTHER" id="PTHR48090:SF7">
    <property type="entry name" value="RFBJ PROTEIN"/>
    <property type="match status" value="1"/>
</dbReference>
<evidence type="ECO:0000259" key="6">
    <source>
        <dbReference type="PROSITE" id="PS51677"/>
    </source>
</evidence>
<dbReference type="CDD" id="cd04179">
    <property type="entry name" value="DPM_DPG-synthase_like"/>
    <property type="match status" value="1"/>
</dbReference>
<feature type="domain" description="NodB homology" evidence="6">
    <location>
        <begin position="32"/>
        <end position="280"/>
    </location>
</feature>
<comment type="function">
    <text evidence="1">Is involved in generating a small heat-stable compound (Nod), an acylated oligomer of N-acetylglucosamine, that stimulates mitosis in various plant protoplasts.</text>
</comment>
<keyword evidence="7" id="KW-0808">Transferase</keyword>
<evidence type="ECO:0000256" key="5">
    <source>
        <dbReference type="SAM" id="MobiDB-lite"/>
    </source>
</evidence>
<dbReference type="Pfam" id="PF00535">
    <property type="entry name" value="Glycos_transf_2"/>
    <property type="match status" value="1"/>
</dbReference>
<dbReference type="GO" id="GO:0005975">
    <property type="term" value="P:carbohydrate metabolic process"/>
    <property type="evidence" value="ECO:0007669"/>
    <property type="project" value="InterPro"/>
</dbReference>
<dbReference type="Pfam" id="PF01522">
    <property type="entry name" value="Polysacc_deac_1"/>
    <property type="match status" value="1"/>
</dbReference>
<accession>A0A545U1H9</accession>
<dbReference type="InterPro" id="IPR002509">
    <property type="entry name" value="NODB_dom"/>
</dbReference>
<dbReference type="CDD" id="cd10941">
    <property type="entry name" value="CE4_PuuE_HpPgdA_like_2"/>
    <property type="match status" value="1"/>
</dbReference>
<feature type="region of interest" description="Disordered" evidence="5">
    <location>
        <begin position="548"/>
        <end position="568"/>
    </location>
</feature>
<dbReference type="InterPro" id="IPR011330">
    <property type="entry name" value="Glyco_hydro/deAcase_b/a-brl"/>
</dbReference>
<organism evidence="7 8">
    <name type="scientific">Denitrobaculum tricleocarpae</name>
    <dbReference type="NCBI Taxonomy" id="2591009"/>
    <lineage>
        <taxon>Bacteria</taxon>
        <taxon>Pseudomonadati</taxon>
        <taxon>Pseudomonadota</taxon>
        <taxon>Alphaproteobacteria</taxon>
        <taxon>Rhodospirillales</taxon>
        <taxon>Rhodospirillaceae</taxon>
        <taxon>Denitrobaculum</taxon>
    </lineage>
</organism>
<dbReference type="EMBL" id="VHSH01000001">
    <property type="protein sequence ID" value="TQV83337.1"/>
    <property type="molecule type" value="Genomic_DNA"/>
</dbReference>
<dbReference type="Pfam" id="PF11959">
    <property type="entry name" value="DUF3473"/>
    <property type="match status" value="1"/>
</dbReference>
<evidence type="ECO:0000313" key="8">
    <source>
        <dbReference type="Proteomes" id="UP000315252"/>
    </source>
</evidence>
<keyword evidence="8" id="KW-1185">Reference proteome</keyword>
<dbReference type="RefSeq" id="WP_142894534.1">
    <property type="nucleotide sequence ID" value="NZ_ML660052.1"/>
</dbReference>
<evidence type="ECO:0000313" key="7">
    <source>
        <dbReference type="EMBL" id="TQV83337.1"/>
    </source>
</evidence>
<dbReference type="InterPro" id="IPR050256">
    <property type="entry name" value="Glycosyltransferase_2"/>
</dbReference>
<evidence type="ECO:0000256" key="3">
    <source>
        <dbReference type="ARBA" id="ARBA00020071"/>
    </source>
</evidence>
<gene>
    <name evidence="7" type="ORF">FKG95_01690</name>
</gene>
<evidence type="ECO:0000256" key="1">
    <source>
        <dbReference type="ARBA" id="ARBA00003236"/>
    </source>
</evidence>
<dbReference type="GO" id="GO:0016810">
    <property type="term" value="F:hydrolase activity, acting on carbon-nitrogen (but not peptide) bonds"/>
    <property type="evidence" value="ECO:0007669"/>
    <property type="project" value="InterPro"/>
</dbReference>
<dbReference type="OrthoDB" id="9784220at2"/>
<dbReference type="GO" id="GO:0016740">
    <property type="term" value="F:transferase activity"/>
    <property type="evidence" value="ECO:0007669"/>
    <property type="project" value="UniProtKB-KW"/>
</dbReference>
<dbReference type="AlphaFoldDB" id="A0A545U1H9"/>
<dbReference type="InterPro" id="IPR045235">
    <property type="entry name" value="PuuE_HpPgdA-like"/>
</dbReference>
<sequence>MTAEQKPGRKHILTVVVEDYFQVGAFSHLIPNGYWGRFETNLERHTERVLSLFAETDSRATFFTCGWVADNHPRILRKIVDAGHEIACQNYFHHPIGELSHDDFAKDIRRSRIAVEDATGQRVEGFRIGRGWIGPKDLWALDALAEAGFKYDSSLHAPLALQGVVHKHRGPFGSIVEVPVSRLSVMGRPLLVCGGNYLRQFPAWLLQKSVEDWIAENNDPLVLYFHSWELEADQPKIAAASLLQRLRHYRNLDGMAEKVRFYLERYKFQTIAEHLDLALQPAAPRPLDDLPVEAENWVPEIRSDAGKIPLTLVIPCYNEAETLPYLEKTLARFAEKGDSIFDLYCILVDDGSSDETWDLLHKAFGTLDRFQLLRHDGNRGIAAALITGLGQVQTEFAATLDADCTFAPDQIFEMMALMGDDVDVVAASPAHAQGVMHAVPAWRSFLSRGSAFMYRCVLRHKLTSYTSCFRLYRRDAIEGITVCDPGFCGVTEILGRMDLAGRRIVEYPAVLETRLLGQSKIRVFRTIAGHLRLAFRLAKQRWLGRPLPEPEPMASEMQTAGADHNDGR</sequence>
<dbReference type="Gene3D" id="3.90.550.10">
    <property type="entry name" value="Spore Coat Polysaccharide Biosynthesis Protein SpsA, Chain A"/>
    <property type="match status" value="1"/>
</dbReference>
<name>A0A545U1H9_9PROT</name>
<dbReference type="Gene3D" id="3.20.20.370">
    <property type="entry name" value="Glycoside hydrolase/deacetylase"/>
    <property type="match status" value="1"/>
</dbReference>
<dbReference type="InterPro" id="IPR001173">
    <property type="entry name" value="Glyco_trans_2-like"/>
</dbReference>
<protein>
    <recommendedName>
        <fullName evidence="3">Chitooligosaccharide deacetylase</fullName>
    </recommendedName>
    <alternativeName>
        <fullName evidence="4">Nodulation protein B</fullName>
    </alternativeName>
</protein>
<dbReference type="InterPro" id="IPR022560">
    <property type="entry name" value="DUF3473"/>
</dbReference>
<proteinExistence type="inferred from homology"/>